<dbReference type="EMBL" id="LNIX01000001">
    <property type="protein sequence ID" value="OXA64103.1"/>
    <property type="molecule type" value="Genomic_DNA"/>
</dbReference>
<evidence type="ECO:0000256" key="1">
    <source>
        <dbReference type="SAM" id="MobiDB-lite"/>
    </source>
</evidence>
<dbReference type="AlphaFoldDB" id="A0A226F2U2"/>
<protein>
    <submittedName>
        <fullName evidence="2">Uncharacterized protein</fullName>
    </submittedName>
</protein>
<keyword evidence="3" id="KW-1185">Reference proteome</keyword>
<feature type="compositionally biased region" description="Acidic residues" evidence="1">
    <location>
        <begin position="30"/>
        <end position="42"/>
    </location>
</feature>
<feature type="region of interest" description="Disordered" evidence="1">
    <location>
        <begin position="1"/>
        <end position="94"/>
    </location>
</feature>
<evidence type="ECO:0000313" key="3">
    <source>
        <dbReference type="Proteomes" id="UP000198287"/>
    </source>
</evidence>
<dbReference type="OrthoDB" id="7775000at2759"/>
<proteinExistence type="predicted"/>
<dbReference type="Proteomes" id="UP000198287">
    <property type="component" value="Unassembled WGS sequence"/>
</dbReference>
<evidence type="ECO:0000313" key="2">
    <source>
        <dbReference type="EMBL" id="OXA64103.1"/>
    </source>
</evidence>
<gene>
    <name evidence="2" type="ORF">Fcan01_03241</name>
</gene>
<sequence>MDEIYQPEQSSSTLNELPTILPSNNGTSSNDEEEDNNSDLDMDIVQLSRRSCSKNCAQSSEANSQPSEITLADDSDHQDDITEDTGQNSSHYGLRRRRSVISYKDLVQSSDDDEGAVNNLPSTSKKSRKSSKFRDVLDVCSLLHNTSTKQLNKFIKNPEIIENLSVWNITMSLLHTNDFHDELHLELFQKFVQKCARHVNHLVLICDDINRPPRCWSKVLKLLTNVFKHATFLKQFSMRYHREESNSDQVIQVLNVIGESGQKSLNSLKLLCLAREGEEEKAVITKEELDVVVKLAEAGGGISWVDIELGDGLLVTQDYEILTTLERLLEVGKDSLESVTIHGGLKGRPGLDKSKLSITFPRKMSSLRELTVCPKYNFVSDSMDTKNPSSKRWREIRLDDDSHLGGHDELSPLKLILVLGHTDFPVLEKVVLGNLIELEECGFSLLRKLKIFRCGSRWDLAVRFPQNASKKGSSQLKEMQLPDGLKDPSFVQKVGKFFPLLRKVWIYLPSVPVLRTFFKSYENSSALEELYIKTQFDFETTLESCLLPGSRDERNSLSDSSKTVLRTLKEYKHFGDYARYYNIELPLEDEEDLSELRRNSAGIQALKSLQVLDLEHIPRTLLIPNPEDERRWYDHNFKYLNTTFGFRLYPYSRRCHQEILGLNLREYHWRNLDFLSSRSHFDKAGYVAMDYVDLMSSSGEDDLFIPISTKSMSRNKSLTKSKSTSRGIKVAIKPSMLVPDHWKSKTET</sequence>
<accession>A0A226F2U2</accession>
<name>A0A226F2U2_FOLCA</name>
<reference evidence="2 3" key="1">
    <citation type="submission" date="2015-12" db="EMBL/GenBank/DDBJ databases">
        <title>The genome of Folsomia candida.</title>
        <authorList>
            <person name="Faddeeva A."/>
            <person name="Derks M.F."/>
            <person name="Anvar Y."/>
            <person name="Smit S."/>
            <person name="Van Straalen N."/>
            <person name="Roelofs D."/>
        </authorList>
    </citation>
    <scope>NUCLEOTIDE SEQUENCE [LARGE SCALE GENOMIC DNA]</scope>
    <source>
        <strain evidence="2 3">VU population</strain>
        <tissue evidence="2">Whole body</tissue>
    </source>
</reference>
<organism evidence="2 3">
    <name type="scientific">Folsomia candida</name>
    <name type="common">Springtail</name>
    <dbReference type="NCBI Taxonomy" id="158441"/>
    <lineage>
        <taxon>Eukaryota</taxon>
        <taxon>Metazoa</taxon>
        <taxon>Ecdysozoa</taxon>
        <taxon>Arthropoda</taxon>
        <taxon>Hexapoda</taxon>
        <taxon>Collembola</taxon>
        <taxon>Entomobryomorpha</taxon>
        <taxon>Isotomoidea</taxon>
        <taxon>Isotomidae</taxon>
        <taxon>Proisotominae</taxon>
        <taxon>Folsomia</taxon>
    </lineage>
</organism>
<comment type="caution">
    <text evidence="2">The sequence shown here is derived from an EMBL/GenBank/DDBJ whole genome shotgun (WGS) entry which is preliminary data.</text>
</comment>
<feature type="compositionally biased region" description="Polar residues" evidence="1">
    <location>
        <begin position="7"/>
        <end position="27"/>
    </location>
</feature>
<feature type="compositionally biased region" description="Polar residues" evidence="1">
    <location>
        <begin position="48"/>
        <end position="68"/>
    </location>
</feature>